<dbReference type="AlphaFoldDB" id="A0A8R7UUU2"/>
<keyword evidence="2" id="KW-1185">Reference proteome</keyword>
<dbReference type="EnsemblPlants" id="TuG1812G0600001305.01.T05">
    <property type="protein sequence ID" value="TuG1812G0600001305.01.T05.cds269885"/>
    <property type="gene ID" value="TuG1812G0600001305.01"/>
</dbReference>
<evidence type="ECO:0000313" key="1">
    <source>
        <dbReference type="EnsemblPlants" id="TuG1812G0600001305.01.T05.cds269885"/>
    </source>
</evidence>
<reference evidence="1" key="3">
    <citation type="submission" date="2022-06" db="UniProtKB">
        <authorList>
            <consortium name="EnsemblPlants"/>
        </authorList>
    </citation>
    <scope>IDENTIFICATION</scope>
</reference>
<organism evidence="1 2">
    <name type="scientific">Triticum urartu</name>
    <name type="common">Red wild einkorn</name>
    <name type="synonym">Crithodium urartu</name>
    <dbReference type="NCBI Taxonomy" id="4572"/>
    <lineage>
        <taxon>Eukaryota</taxon>
        <taxon>Viridiplantae</taxon>
        <taxon>Streptophyta</taxon>
        <taxon>Embryophyta</taxon>
        <taxon>Tracheophyta</taxon>
        <taxon>Spermatophyta</taxon>
        <taxon>Magnoliopsida</taxon>
        <taxon>Liliopsida</taxon>
        <taxon>Poales</taxon>
        <taxon>Poaceae</taxon>
        <taxon>BOP clade</taxon>
        <taxon>Pooideae</taxon>
        <taxon>Triticodae</taxon>
        <taxon>Triticeae</taxon>
        <taxon>Triticinae</taxon>
        <taxon>Triticum</taxon>
    </lineage>
</organism>
<protein>
    <submittedName>
        <fullName evidence="1">Uncharacterized protein</fullName>
    </submittedName>
</protein>
<reference evidence="1" key="2">
    <citation type="submission" date="2018-03" db="EMBL/GenBank/DDBJ databases">
        <title>The Triticum urartu genome reveals the dynamic nature of wheat genome evolution.</title>
        <authorList>
            <person name="Ling H."/>
            <person name="Ma B."/>
            <person name="Shi X."/>
            <person name="Liu H."/>
            <person name="Dong L."/>
            <person name="Sun H."/>
            <person name="Cao Y."/>
            <person name="Gao Q."/>
            <person name="Zheng S."/>
            <person name="Li Y."/>
            <person name="Yu Y."/>
            <person name="Du H."/>
            <person name="Qi M."/>
            <person name="Li Y."/>
            <person name="Yu H."/>
            <person name="Cui Y."/>
            <person name="Wang N."/>
            <person name="Chen C."/>
            <person name="Wu H."/>
            <person name="Zhao Y."/>
            <person name="Zhang J."/>
            <person name="Li Y."/>
            <person name="Zhou W."/>
            <person name="Zhang B."/>
            <person name="Hu W."/>
            <person name="Eijk M."/>
            <person name="Tang J."/>
            <person name="Witsenboer H."/>
            <person name="Zhao S."/>
            <person name="Li Z."/>
            <person name="Zhang A."/>
            <person name="Wang D."/>
            <person name="Liang C."/>
        </authorList>
    </citation>
    <scope>NUCLEOTIDE SEQUENCE [LARGE SCALE GENOMIC DNA]</scope>
    <source>
        <strain evidence="1">cv. G1812</strain>
    </source>
</reference>
<name>A0A8R7UUU2_TRIUA</name>
<sequence length="97" mass="10996">TLTWTLVQFPPYLHLPHPRHRLRRRRCRFLGLVAPHGTVFNHLVGTLNPSPPSRRCPRSPVFLVASASSIPRSVAHYAHQEFYAISEVVGAARPDRP</sequence>
<dbReference type="Gramene" id="TuG1812G0600001305.01.T05">
    <property type="protein sequence ID" value="TuG1812G0600001305.01.T05.cds269885"/>
    <property type="gene ID" value="TuG1812G0600001305.01"/>
</dbReference>
<evidence type="ECO:0000313" key="2">
    <source>
        <dbReference type="Proteomes" id="UP000015106"/>
    </source>
</evidence>
<dbReference type="Proteomes" id="UP000015106">
    <property type="component" value="Chromosome 6"/>
</dbReference>
<accession>A0A8R7UUU2</accession>
<proteinExistence type="predicted"/>
<reference evidence="2" key="1">
    <citation type="journal article" date="2013" name="Nature">
        <title>Draft genome of the wheat A-genome progenitor Triticum urartu.</title>
        <authorList>
            <person name="Ling H.Q."/>
            <person name="Zhao S."/>
            <person name="Liu D."/>
            <person name="Wang J."/>
            <person name="Sun H."/>
            <person name="Zhang C."/>
            <person name="Fan H."/>
            <person name="Li D."/>
            <person name="Dong L."/>
            <person name="Tao Y."/>
            <person name="Gao C."/>
            <person name="Wu H."/>
            <person name="Li Y."/>
            <person name="Cui Y."/>
            <person name="Guo X."/>
            <person name="Zheng S."/>
            <person name="Wang B."/>
            <person name="Yu K."/>
            <person name="Liang Q."/>
            <person name="Yang W."/>
            <person name="Lou X."/>
            <person name="Chen J."/>
            <person name="Feng M."/>
            <person name="Jian J."/>
            <person name="Zhang X."/>
            <person name="Luo G."/>
            <person name="Jiang Y."/>
            <person name="Liu J."/>
            <person name="Wang Z."/>
            <person name="Sha Y."/>
            <person name="Zhang B."/>
            <person name="Wu H."/>
            <person name="Tang D."/>
            <person name="Shen Q."/>
            <person name="Xue P."/>
            <person name="Zou S."/>
            <person name="Wang X."/>
            <person name="Liu X."/>
            <person name="Wang F."/>
            <person name="Yang Y."/>
            <person name="An X."/>
            <person name="Dong Z."/>
            <person name="Zhang K."/>
            <person name="Zhang X."/>
            <person name="Luo M.C."/>
            <person name="Dvorak J."/>
            <person name="Tong Y."/>
            <person name="Wang J."/>
            <person name="Yang H."/>
            <person name="Li Z."/>
            <person name="Wang D."/>
            <person name="Zhang A."/>
            <person name="Wang J."/>
        </authorList>
    </citation>
    <scope>NUCLEOTIDE SEQUENCE</scope>
    <source>
        <strain evidence="2">cv. G1812</strain>
    </source>
</reference>